<proteinExistence type="predicted"/>
<dbReference type="AlphaFoldDB" id="A0A2C6KJG6"/>
<protein>
    <submittedName>
        <fullName evidence="1">Uncharacterized protein</fullName>
    </submittedName>
</protein>
<dbReference type="GeneID" id="94432954"/>
<evidence type="ECO:0000313" key="1">
    <source>
        <dbReference type="EMBL" id="PHJ16554.1"/>
    </source>
</evidence>
<comment type="caution">
    <text evidence="1">The sequence shown here is derived from an EMBL/GenBank/DDBJ whole genome shotgun (WGS) entry which is preliminary data.</text>
</comment>
<name>A0A2C6KJG6_9APIC</name>
<organism evidence="1 2">
    <name type="scientific">Cystoisospora suis</name>
    <dbReference type="NCBI Taxonomy" id="483139"/>
    <lineage>
        <taxon>Eukaryota</taxon>
        <taxon>Sar</taxon>
        <taxon>Alveolata</taxon>
        <taxon>Apicomplexa</taxon>
        <taxon>Conoidasida</taxon>
        <taxon>Coccidia</taxon>
        <taxon>Eucoccidiorida</taxon>
        <taxon>Eimeriorina</taxon>
        <taxon>Sarcocystidae</taxon>
        <taxon>Cystoisospora</taxon>
    </lineage>
</organism>
<dbReference type="RefSeq" id="XP_067918281.1">
    <property type="nucleotide sequence ID" value="XM_068069743.1"/>
</dbReference>
<dbReference type="VEuPathDB" id="ToxoDB:CSUI_009630"/>
<gene>
    <name evidence="1" type="ORF">CSUI_009630</name>
</gene>
<evidence type="ECO:0000313" key="2">
    <source>
        <dbReference type="Proteomes" id="UP000221165"/>
    </source>
</evidence>
<reference evidence="1 2" key="1">
    <citation type="journal article" date="2017" name="Int. J. Parasitol.">
        <title>The genome of the protozoan parasite Cystoisospora suis and a reverse vaccinology approach to identify vaccine candidates.</title>
        <authorList>
            <person name="Palmieri N."/>
            <person name="Shrestha A."/>
            <person name="Ruttkowski B."/>
            <person name="Beck T."/>
            <person name="Vogl C."/>
            <person name="Tomley F."/>
            <person name="Blake D.P."/>
            <person name="Joachim A."/>
        </authorList>
    </citation>
    <scope>NUCLEOTIDE SEQUENCE [LARGE SCALE GENOMIC DNA]</scope>
    <source>
        <strain evidence="1 2">Wien I</strain>
    </source>
</reference>
<sequence length="186" mass="21011">MATMQIVDEAVVDAAASAPLSELGLKDEEKAFFSLNGVDELGEKLLSVGRESVFGLTPRMFVFVKTQGQFQTHYMAYQAQSKYGYPRRVSRDELIELRQHVDEAKAEVRRHAVVVKKILENLLSYEKTRETTTNGDDARQLRSLIWRVQDSLKAAMEALEADDRASASLDLWSFIPAHRCSFNPLS</sequence>
<dbReference type="Proteomes" id="UP000221165">
    <property type="component" value="Unassembled WGS sequence"/>
</dbReference>
<keyword evidence="2" id="KW-1185">Reference proteome</keyword>
<dbReference type="EMBL" id="MIGC01005822">
    <property type="protein sequence ID" value="PHJ16554.1"/>
    <property type="molecule type" value="Genomic_DNA"/>
</dbReference>
<accession>A0A2C6KJG6</accession>